<name>A0A1S5Y2W2_9VIRU</name>
<dbReference type="EMBL" id="KY229234">
    <property type="protein sequence ID" value="AQQ75448.1"/>
    <property type="molecule type" value="Genomic_DNA"/>
</dbReference>
<accession>A0A1S5Y2W2</accession>
<feature type="transmembrane region" description="Helical" evidence="1">
    <location>
        <begin position="167"/>
        <end position="186"/>
    </location>
</feature>
<reference evidence="2" key="1">
    <citation type="journal article" date="2017" name="MBio">
        <title>Viruses in the Oceanic Basement.</title>
        <authorList>
            <person name="Nigro O.D."/>
            <person name="Jungbluth S.P."/>
            <person name="Steward G.F."/>
            <person name="Rappe M.S."/>
        </authorList>
    </citation>
    <scope>NUCLEOTIDE SEQUENCE</scope>
    <source>
        <strain evidence="2">JdFRA1000001</strain>
    </source>
</reference>
<evidence type="ECO:0000313" key="2">
    <source>
        <dbReference type="EMBL" id="AQQ75448.1"/>
    </source>
</evidence>
<sequence length="190" mass="20984">MRRILILIMLLSMLSIVVPVYATAVKIKVVYVDLGSVTFTQDKHVASLNYDISNYEIGGKIKIIASGIAISDSYGRYLIITDKPVSGSWWTDEAAKSSAIYFAYVATAFTVPIDRTDYFIKNKQGTLYVGISVSGNAYWKVTLKLRIEVIEVNYPTTSQANVSRDQAILLGLGALVAITAASIFIVRMRR</sequence>
<keyword evidence="1" id="KW-0812">Transmembrane</keyword>
<gene>
    <name evidence="2" type="ORF">JdFRA1000001_15c</name>
</gene>
<keyword evidence="1" id="KW-1133">Transmembrane helix</keyword>
<proteinExistence type="predicted"/>
<protein>
    <submittedName>
        <fullName evidence="2">Uncharacterized protein</fullName>
    </submittedName>
</protein>
<evidence type="ECO:0000256" key="1">
    <source>
        <dbReference type="SAM" id="Phobius"/>
    </source>
</evidence>
<keyword evidence="1" id="KW-0472">Membrane</keyword>
<organism evidence="2">
    <name type="scientific">uncultured archaeal virus</name>
    <dbReference type="NCBI Taxonomy" id="1960247"/>
    <lineage>
        <taxon>Viruses</taxon>
        <taxon>environmental samples</taxon>
    </lineage>
</organism>